<protein>
    <submittedName>
        <fullName evidence="1">Uncharacterized protein</fullName>
    </submittedName>
</protein>
<dbReference type="Gene3D" id="3.90.70.10">
    <property type="entry name" value="Cysteine proteinases"/>
    <property type="match status" value="1"/>
</dbReference>
<dbReference type="PANTHER" id="PTHR21646">
    <property type="entry name" value="UBIQUITIN CARBOXYL-TERMINAL HYDROLASE"/>
    <property type="match status" value="1"/>
</dbReference>
<reference evidence="1" key="1">
    <citation type="submission" date="2025-08" db="UniProtKB">
        <authorList>
            <consortium name="Ensembl"/>
        </authorList>
    </citation>
    <scope>IDENTIFICATION</scope>
</reference>
<dbReference type="InterPro" id="IPR038765">
    <property type="entry name" value="Papain-like_cys_pep_sf"/>
</dbReference>
<organism evidence="1 2">
    <name type="scientific">Sphenodon punctatus</name>
    <name type="common">Tuatara</name>
    <name type="synonym">Hatteria punctata</name>
    <dbReference type="NCBI Taxonomy" id="8508"/>
    <lineage>
        <taxon>Eukaryota</taxon>
        <taxon>Metazoa</taxon>
        <taxon>Chordata</taxon>
        <taxon>Craniata</taxon>
        <taxon>Vertebrata</taxon>
        <taxon>Euteleostomi</taxon>
        <taxon>Lepidosauria</taxon>
        <taxon>Sphenodontia</taxon>
        <taxon>Sphenodontidae</taxon>
        <taxon>Sphenodon</taxon>
    </lineage>
</organism>
<evidence type="ECO:0000313" key="1">
    <source>
        <dbReference type="Ensembl" id="ENSSPUP00000002880.1"/>
    </source>
</evidence>
<evidence type="ECO:0000313" key="2">
    <source>
        <dbReference type="Proteomes" id="UP000694392"/>
    </source>
</evidence>
<name>A0A8D0G8F4_SPHPU</name>
<reference evidence="1" key="2">
    <citation type="submission" date="2025-09" db="UniProtKB">
        <authorList>
            <consortium name="Ensembl"/>
        </authorList>
    </citation>
    <scope>IDENTIFICATION</scope>
</reference>
<dbReference type="Ensembl" id="ENSSPUT00000003054.1">
    <property type="protein sequence ID" value="ENSSPUP00000002880.1"/>
    <property type="gene ID" value="ENSSPUG00000002242.1"/>
</dbReference>
<dbReference type="InterPro" id="IPR050185">
    <property type="entry name" value="Ub_carboxyl-term_hydrolase"/>
</dbReference>
<dbReference type="SUPFAM" id="SSF54001">
    <property type="entry name" value="Cysteine proteinases"/>
    <property type="match status" value="1"/>
</dbReference>
<sequence>MIFKNAFPNILSRSSWSNFKLFFHFFLRAPRFKGFQQHDSQELLHYLLDAMRIEETKRIQAGILKAFNNPTTKTADEETKRKVKAYGREGVKMNFIDRIFVGELTSTV</sequence>
<keyword evidence="2" id="KW-1185">Reference proteome</keyword>
<proteinExistence type="predicted"/>
<accession>A0A8D0G8F4</accession>
<dbReference type="AlphaFoldDB" id="A0A8D0G8F4"/>
<dbReference type="GeneTree" id="ENSGT00940000157719"/>
<dbReference type="PANTHER" id="PTHR21646:SF34">
    <property type="entry name" value="UBIQUITIN CARBOXYL-TERMINAL HYDROLASE 45"/>
    <property type="match status" value="1"/>
</dbReference>
<dbReference type="Proteomes" id="UP000694392">
    <property type="component" value="Unplaced"/>
</dbReference>